<feature type="domain" description="G-protein coupled receptors family 1 profile" evidence="10">
    <location>
        <begin position="19"/>
        <end position="270"/>
    </location>
</feature>
<dbReference type="CDD" id="cd00637">
    <property type="entry name" value="7tm_classA_rhodopsin-like"/>
    <property type="match status" value="1"/>
</dbReference>
<dbReference type="GO" id="GO:0005886">
    <property type="term" value="C:plasma membrane"/>
    <property type="evidence" value="ECO:0007669"/>
    <property type="project" value="UniProtKB-SubCell"/>
</dbReference>
<evidence type="ECO:0000256" key="8">
    <source>
        <dbReference type="ARBA" id="ARBA00023224"/>
    </source>
</evidence>
<dbReference type="PANTHER" id="PTHR24249">
    <property type="entry name" value="HISTAMINE RECEPTOR-RELATED G-PROTEIN COUPLED RECEPTOR"/>
    <property type="match status" value="1"/>
</dbReference>
<evidence type="ECO:0000256" key="9">
    <source>
        <dbReference type="SAM" id="Phobius"/>
    </source>
</evidence>
<comment type="subcellular location">
    <subcellularLocation>
        <location evidence="1">Cell membrane</location>
        <topology evidence="1">Multi-pass membrane protein</topology>
    </subcellularLocation>
</comment>
<evidence type="ECO:0000313" key="11">
    <source>
        <dbReference type="EMBL" id="ABG36516.1"/>
    </source>
</evidence>
<dbReference type="Pfam" id="PF00001">
    <property type="entry name" value="7tm_1"/>
    <property type="match status" value="1"/>
</dbReference>
<dbReference type="SMART" id="SM01381">
    <property type="entry name" value="7TM_GPCR_Srsx"/>
    <property type="match status" value="1"/>
</dbReference>
<keyword evidence="6 9" id="KW-0472">Membrane</keyword>
<evidence type="ECO:0000256" key="1">
    <source>
        <dbReference type="ARBA" id="ARBA00004651"/>
    </source>
</evidence>
<dbReference type="PROSITE" id="PS50262">
    <property type="entry name" value="G_PROTEIN_RECEP_F1_2"/>
    <property type="match status" value="1"/>
</dbReference>
<feature type="transmembrane region" description="Helical" evidence="9">
    <location>
        <begin position="253"/>
        <end position="272"/>
    </location>
</feature>
<dbReference type="Gene3D" id="1.20.1070.10">
    <property type="entry name" value="Rhodopsin 7-helix transmembrane proteins"/>
    <property type="match status" value="1"/>
</dbReference>
<name>C6YB48_PERCI</name>
<evidence type="ECO:0000256" key="3">
    <source>
        <dbReference type="ARBA" id="ARBA00022692"/>
    </source>
</evidence>
<dbReference type="PRINTS" id="PR00237">
    <property type="entry name" value="GPCRRHODOPSN"/>
</dbReference>
<dbReference type="InterPro" id="IPR050569">
    <property type="entry name" value="TAAR"/>
</dbReference>
<protein>
    <submittedName>
        <fullName evidence="11">G protein-coupled receptor</fullName>
    </submittedName>
</protein>
<dbReference type="GO" id="GO:0004930">
    <property type="term" value="F:G protein-coupled receptor activity"/>
    <property type="evidence" value="ECO:0007669"/>
    <property type="project" value="UniProtKB-KW"/>
</dbReference>
<feature type="transmembrane region" description="Helical" evidence="9">
    <location>
        <begin position="215"/>
        <end position="233"/>
    </location>
</feature>
<dbReference type="SMR" id="C6YB48"/>
<dbReference type="EMBL" id="DQ646643">
    <property type="protein sequence ID" value="ABG36516.1"/>
    <property type="molecule type" value="Genomic_DNA"/>
</dbReference>
<feature type="transmembrane region" description="Helical" evidence="9">
    <location>
        <begin position="75"/>
        <end position="97"/>
    </location>
</feature>
<keyword evidence="5" id="KW-0297">G-protein coupled receptor</keyword>
<feature type="transmembrane region" description="Helical" evidence="9">
    <location>
        <begin position="40"/>
        <end position="63"/>
    </location>
</feature>
<keyword evidence="2" id="KW-1003">Cell membrane</keyword>
<dbReference type="SUPFAM" id="SSF81321">
    <property type="entry name" value="Family A G protein-coupled receptor-like"/>
    <property type="match status" value="1"/>
</dbReference>
<evidence type="ECO:0000259" key="10">
    <source>
        <dbReference type="PROSITE" id="PS50262"/>
    </source>
</evidence>
<evidence type="ECO:0000256" key="5">
    <source>
        <dbReference type="ARBA" id="ARBA00023040"/>
    </source>
</evidence>
<dbReference type="AlphaFoldDB" id="C6YB48"/>
<evidence type="ECO:0000256" key="6">
    <source>
        <dbReference type="ARBA" id="ARBA00023136"/>
    </source>
</evidence>
<sequence>MLIAFMALQQLVFVVSVVGNAIVLIVFIKYLRFKAYSNRFVVSLALSDLITGLATGLQMYFILYPTLSTSLFLCIARYEVIGYMASLQQVTVCLAAFDRYVAICHPHKYSKIVTRTTSNVMAVTPWIVLAYKIIYPLVKMAYLPTGIRCRSKTYFSVLYRGVIAIFVYIISFITFAFYILILKVAWRFHRKIGAMDSKDNHRSKTIAKDITRAKVTGIVAVVFSVCWLPYMAFRLRDMANDSQRGVIEQTISNWMVFLGIFNCLANPLIYAWKRPDFRQSCKSLFSCKKA</sequence>
<keyword evidence="3 9" id="KW-0812">Transmembrane</keyword>
<dbReference type="InterPro" id="IPR017452">
    <property type="entry name" value="GPCR_Rhodpsn_7TM"/>
</dbReference>
<organism evidence="11">
    <name type="scientific">Perna canaliculus</name>
    <name type="common">Green-lipped mussel</name>
    <dbReference type="NCBI Taxonomy" id="38949"/>
    <lineage>
        <taxon>Eukaryota</taxon>
        <taxon>Metazoa</taxon>
        <taxon>Spiralia</taxon>
        <taxon>Lophotrochozoa</taxon>
        <taxon>Mollusca</taxon>
        <taxon>Bivalvia</taxon>
        <taxon>Autobranchia</taxon>
        <taxon>Pteriomorphia</taxon>
        <taxon>Mytilida</taxon>
        <taxon>Mytiloidea</taxon>
        <taxon>Mytilidae</taxon>
        <taxon>Mytilinae</taxon>
        <taxon>Perna</taxon>
    </lineage>
</organism>
<reference evidence="11" key="1">
    <citation type="journal article" date="2009" name="N. Z. J. Mar. Freshwater Res.">
        <title>Sequence polymorphism in a marine bivalve (Perna canaliculus) orphan G protein-coupled receptor gene: preliminary description and possible implications.</title>
        <authorList>
            <person name="Fidler A.E."/>
            <person name="Schioeth H.B."/>
            <person name="Fredriksson R."/>
        </authorList>
    </citation>
    <scope>NUCLEOTIDE SEQUENCE</scope>
</reference>
<accession>C6YB48</accession>
<evidence type="ECO:0000256" key="4">
    <source>
        <dbReference type="ARBA" id="ARBA00022989"/>
    </source>
</evidence>
<keyword evidence="7 11" id="KW-0675">Receptor</keyword>
<proteinExistence type="predicted"/>
<feature type="transmembrane region" description="Helical" evidence="9">
    <location>
        <begin position="158"/>
        <end position="181"/>
    </location>
</feature>
<keyword evidence="4 9" id="KW-1133">Transmembrane helix</keyword>
<feature type="transmembrane region" description="Helical" evidence="9">
    <location>
        <begin position="6"/>
        <end position="28"/>
    </location>
</feature>
<keyword evidence="8" id="KW-0807">Transducer</keyword>
<evidence type="ECO:0000256" key="7">
    <source>
        <dbReference type="ARBA" id="ARBA00023170"/>
    </source>
</evidence>
<feature type="transmembrane region" description="Helical" evidence="9">
    <location>
        <begin position="118"/>
        <end position="138"/>
    </location>
</feature>
<dbReference type="InterPro" id="IPR000276">
    <property type="entry name" value="GPCR_Rhodpsn"/>
</dbReference>
<dbReference type="PANTHER" id="PTHR24249:SF372">
    <property type="entry name" value="G-PROTEIN COUPLED RECEPTORS FAMILY 1 PROFILE DOMAIN-CONTAINING PROTEIN"/>
    <property type="match status" value="1"/>
</dbReference>
<evidence type="ECO:0000256" key="2">
    <source>
        <dbReference type="ARBA" id="ARBA00022475"/>
    </source>
</evidence>